<evidence type="ECO:0000256" key="6">
    <source>
        <dbReference type="ARBA" id="ARBA00022840"/>
    </source>
</evidence>
<keyword evidence="5" id="KW-0547">Nucleotide-binding</keyword>
<dbReference type="GO" id="GO:0005524">
    <property type="term" value="F:ATP binding"/>
    <property type="evidence" value="ECO:0007669"/>
    <property type="project" value="UniProtKB-KW"/>
</dbReference>
<evidence type="ECO:0000256" key="4">
    <source>
        <dbReference type="ARBA" id="ARBA00022737"/>
    </source>
</evidence>
<dbReference type="EMBL" id="CCND01000003">
    <property type="protein sequence ID" value="CDX50237.1"/>
    <property type="molecule type" value="Genomic_DNA"/>
</dbReference>
<dbReference type="PROSITE" id="PS00211">
    <property type="entry name" value="ABC_TRANSPORTER_1"/>
    <property type="match status" value="1"/>
</dbReference>
<dbReference type="PROSITE" id="PS50893">
    <property type="entry name" value="ABC_TRANSPORTER_2"/>
    <property type="match status" value="2"/>
</dbReference>
<keyword evidence="8" id="KW-0378">Hydrolase</keyword>
<evidence type="ECO:0000313" key="8">
    <source>
        <dbReference type="EMBL" id="CDX50237.1"/>
    </source>
</evidence>
<proteinExistence type="inferred from homology"/>
<feature type="domain" description="ABC transporter" evidence="7">
    <location>
        <begin position="3"/>
        <end position="240"/>
    </location>
</feature>
<reference evidence="9" key="1">
    <citation type="submission" date="2014-08" db="EMBL/GenBank/DDBJ databases">
        <authorList>
            <person name="Edwards T."/>
        </authorList>
    </citation>
    <scope>NUCLEOTIDE SEQUENCE [LARGE SCALE GENOMIC DNA]</scope>
</reference>
<evidence type="ECO:0000256" key="5">
    <source>
        <dbReference type="ARBA" id="ARBA00022741"/>
    </source>
</evidence>
<gene>
    <name evidence="8" type="ORF">MPL1032_110011</name>
</gene>
<dbReference type="InterPro" id="IPR027417">
    <property type="entry name" value="P-loop_NTPase"/>
</dbReference>
<dbReference type="SUPFAM" id="SSF52540">
    <property type="entry name" value="P-loop containing nucleoside triphosphate hydrolases"/>
    <property type="match status" value="2"/>
</dbReference>
<dbReference type="PANTHER" id="PTHR43790">
    <property type="entry name" value="CARBOHYDRATE TRANSPORT ATP-BINDING PROTEIN MG119-RELATED"/>
    <property type="match status" value="1"/>
</dbReference>
<sequence length="505" mass="53422">MLLEMTDIRKSFAGSTVLHGVSFNLAKGEIHALVGHNGAGKSTLMKVLGGLYADHSGTITIAGEPVILATPRDAHAHGVATIYQDFALVPDFTVAENIALGREPRGAAAGLVSHSALRKRSAQEAAALGIELPMDTPVRRLGVAAQQLTEIVRALSQNASILIMDEPTARLAPAERAHLFSLMRRMTAKGMGIIYISHFLDEVIEIADRITVLRDGKVAETGPSSDFSVDRLAALLVGEAKVASSPSAPAPTQLEAVRLTLENFSVSGRRPFSLKVRAGEIVGLAGLIGSGRSRIARALIGDVESSGILKVDGKILPSLDPVSAGRRGLVLVPEDRNSNGLVLTGSVRANIELTALAPLMSSFGIVRRGLRRRIVEQAIQRFRVRPAEPERNVATLSGGNAQKVLLARAATAEPRILVLDQPTAGVDVGAKAELHQQIRSLAEAGAAVLLISDDLDEILTLSDLVAVVQAGTVTEITDKRDLDRARLLAMISRSAEATSRTTAVH</sequence>
<name>A0A0K2VPU8_MESPL</name>
<dbReference type="InterPro" id="IPR017871">
    <property type="entry name" value="ABC_transporter-like_CS"/>
</dbReference>
<keyword evidence="2" id="KW-0813">Transport</keyword>
<keyword evidence="3" id="KW-0762">Sugar transport</keyword>
<evidence type="ECO:0000256" key="3">
    <source>
        <dbReference type="ARBA" id="ARBA00022597"/>
    </source>
</evidence>
<dbReference type="Pfam" id="PF00005">
    <property type="entry name" value="ABC_tran"/>
    <property type="match status" value="2"/>
</dbReference>
<dbReference type="Gene3D" id="3.40.50.300">
    <property type="entry name" value="P-loop containing nucleotide triphosphate hydrolases"/>
    <property type="match status" value="2"/>
</dbReference>
<dbReference type="InterPro" id="IPR050107">
    <property type="entry name" value="ABC_carbohydrate_import_ATPase"/>
</dbReference>
<evidence type="ECO:0000259" key="7">
    <source>
        <dbReference type="PROSITE" id="PS50893"/>
    </source>
</evidence>
<dbReference type="PANTHER" id="PTHR43790:SF9">
    <property type="entry name" value="GALACTOFURANOSE TRANSPORTER ATP-BINDING PROTEIN YTFR"/>
    <property type="match status" value="1"/>
</dbReference>
<comment type="similarity">
    <text evidence="1">Belongs to the ABC transporter superfamily.</text>
</comment>
<organism evidence="8 9">
    <name type="scientific">Mesorhizobium plurifarium</name>
    <dbReference type="NCBI Taxonomy" id="69974"/>
    <lineage>
        <taxon>Bacteria</taxon>
        <taxon>Pseudomonadati</taxon>
        <taxon>Pseudomonadota</taxon>
        <taxon>Alphaproteobacteria</taxon>
        <taxon>Hyphomicrobiales</taxon>
        <taxon>Phyllobacteriaceae</taxon>
        <taxon>Mesorhizobium</taxon>
    </lineage>
</organism>
<keyword evidence="6 8" id="KW-0067">ATP-binding</keyword>
<dbReference type="GO" id="GO:0016887">
    <property type="term" value="F:ATP hydrolysis activity"/>
    <property type="evidence" value="ECO:0007669"/>
    <property type="project" value="InterPro"/>
</dbReference>
<dbReference type="Proteomes" id="UP000182888">
    <property type="component" value="Unassembled WGS sequence"/>
</dbReference>
<dbReference type="EC" id="3.6.3.17" evidence="8"/>
<dbReference type="CDD" id="cd03216">
    <property type="entry name" value="ABC_Carb_Monos_I"/>
    <property type="match status" value="1"/>
</dbReference>
<accession>A0A0K2VPU8</accession>
<dbReference type="InterPro" id="IPR003593">
    <property type="entry name" value="AAA+_ATPase"/>
</dbReference>
<evidence type="ECO:0000256" key="1">
    <source>
        <dbReference type="ARBA" id="ARBA00005417"/>
    </source>
</evidence>
<feature type="domain" description="ABC transporter" evidence="7">
    <location>
        <begin position="252"/>
        <end position="495"/>
    </location>
</feature>
<dbReference type="AlphaFoldDB" id="A0A0K2VPU8"/>
<dbReference type="CDD" id="cd03215">
    <property type="entry name" value="ABC_Carb_Monos_II"/>
    <property type="match status" value="1"/>
</dbReference>
<keyword evidence="4" id="KW-0677">Repeat</keyword>
<protein>
    <submittedName>
        <fullName evidence="8">Putative ribose/galactose/methyl galactoside import ATP-binding protein 2</fullName>
        <ecNumber evidence="8">3.6.3.17</ecNumber>
    </submittedName>
</protein>
<evidence type="ECO:0000313" key="9">
    <source>
        <dbReference type="Proteomes" id="UP000182888"/>
    </source>
</evidence>
<evidence type="ECO:0000256" key="2">
    <source>
        <dbReference type="ARBA" id="ARBA00022448"/>
    </source>
</evidence>
<dbReference type="InterPro" id="IPR003439">
    <property type="entry name" value="ABC_transporter-like_ATP-bd"/>
</dbReference>
<dbReference type="SMART" id="SM00382">
    <property type="entry name" value="AAA"/>
    <property type="match status" value="2"/>
</dbReference>